<reference evidence="12 13" key="1">
    <citation type="submission" date="2019-03" db="EMBL/GenBank/DDBJ databases">
        <title>Genomic Encyclopedia of Archaeal and Bacterial Type Strains, Phase II (KMG-II): from individual species to whole genera.</title>
        <authorList>
            <person name="Goeker M."/>
        </authorList>
    </citation>
    <scope>NUCLEOTIDE SEQUENCE [LARGE SCALE GENOMIC DNA]</scope>
    <source>
        <strain evidence="12 13">DSM 25687</strain>
    </source>
</reference>
<dbReference type="InterPro" id="IPR023170">
    <property type="entry name" value="HhH_base_excis_C"/>
</dbReference>
<keyword evidence="7" id="KW-0408">Iron</keyword>
<dbReference type="SUPFAM" id="SSF48150">
    <property type="entry name" value="DNA-glycosylase"/>
    <property type="match status" value="1"/>
</dbReference>
<organism evidence="12 13">
    <name type="scientific">Flavobacterium dankookense</name>
    <dbReference type="NCBI Taxonomy" id="706186"/>
    <lineage>
        <taxon>Bacteria</taxon>
        <taxon>Pseudomonadati</taxon>
        <taxon>Bacteroidota</taxon>
        <taxon>Flavobacteriia</taxon>
        <taxon>Flavobacteriales</taxon>
        <taxon>Flavobacteriaceae</taxon>
        <taxon>Flavobacterium</taxon>
    </lineage>
</organism>
<dbReference type="RefSeq" id="WP_133531629.1">
    <property type="nucleotide sequence ID" value="NZ_SNXR01000011.1"/>
</dbReference>
<keyword evidence="5" id="KW-0227">DNA damage</keyword>
<dbReference type="GO" id="GO:0019104">
    <property type="term" value="F:DNA N-glycosylase activity"/>
    <property type="evidence" value="ECO:0007669"/>
    <property type="project" value="TreeGrafter"/>
</dbReference>
<gene>
    <name evidence="12" type="ORF">BC748_0252</name>
</gene>
<comment type="similarity">
    <text evidence="2">Belongs to the Nth/MutY family.</text>
</comment>
<dbReference type="InterPro" id="IPR003651">
    <property type="entry name" value="Endonuclease3_FeS-loop_motif"/>
</dbReference>
<protein>
    <submittedName>
        <fullName evidence="12">DNA-(Apurinic or apyrimidinic site) lyase /endonuclease III</fullName>
    </submittedName>
</protein>
<dbReference type="InterPro" id="IPR003265">
    <property type="entry name" value="HhH-GPD_domain"/>
</dbReference>
<name>A0A4R6QEK2_9FLAO</name>
<evidence type="ECO:0000256" key="5">
    <source>
        <dbReference type="ARBA" id="ARBA00022763"/>
    </source>
</evidence>
<dbReference type="AlphaFoldDB" id="A0A4R6QEK2"/>
<dbReference type="SMART" id="SM00478">
    <property type="entry name" value="ENDO3c"/>
    <property type="match status" value="1"/>
</dbReference>
<comment type="caution">
    <text evidence="12">The sequence shown here is derived from an EMBL/GenBank/DDBJ whole genome shotgun (WGS) entry which is preliminary data.</text>
</comment>
<dbReference type="OrthoDB" id="9800977at2"/>
<keyword evidence="4" id="KW-0479">Metal-binding</keyword>
<keyword evidence="13" id="KW-1185">Reference proteome</keyword>
<sequence>MNLFEPNDNWSEKLKPLIEKYKGKKHPLEYKNTYQLMMMVILSAQDSDANINKIAPALFEVYPYMESLAVSNVEALIPHISKVRNFGTKANWIIEIAQTIQSNENIPLTMEKLTALKGIGRKSANVIIRETNSPAEGIIADLHVIRVAPRIGLCNETKDGNKVEKQLMQILQKNIWNEIGMAISFLGREICRPTNPKCESCPINYHCKYNSSN</sequence>
<dbReference type="InterPro" id="IPR011257">
    <property type="entry name" value="DNA_glycosylase"/>
</dbReference>
<dbReference type="GO" id="GO:0051539">
    <property type="term" value="F:4 iron, 4 sulfur cluster binding"/>
    <property type="evidence" value="ECO:0007669"/>
    <property type="project" value="UniProtKB-KW"/>
</dbReference>
<accession>A0A4R6QEK2</accession>
<dbReference type="Gene3D" id="1.10.340.30">
    <property type="entry name" value="Hypothetical protein, domain 2"/>
    <property type="match status" value="1"/>
</dbReference>
<dbReference type="SMART" id="SM00525">
    <property type="entry name" value="FES"/>
    <property type="match status" value="1"/>
</dbReference>
<keyword evidence="10" id="KW-0326">Glycosidase</keyword>
<evidence type="ECO:0000256" key="9">
    <source>
        <dbReference type="ARBA" id="ARBA00023204"/>
    </source>
</evidence>
<dbReference type="Pfam" id="PF00730">
    <property type="entry name" value="HhH-GPD"/>
    <property type="match status" value="1"/>
</dbReference>
<dbReference type="InterPro" id="IPR004035">
    <property type="entry name" value="Endouclease-III_FeS-bd_BS"/>
</dbReference>
<dbReference type="EMBL" id="SNXR01000011">
    <property type="protein sequence ID" value="TDP60657.1"/>
    <property type="molecule type" value="Genomic_DNA"/>
</dbReference>
<feature type="domain" description="HhH-GPD" evidence="11">
    <location>
        <begin position="42"/>
        <end position="189"/>
    </location>
</feature>
<evidence type="ECO:0000256" key="4">
    <source>
        <dbReference type="ARBA" id="ARBA00022723"/>
    </source>
</evidence>
<dbReference type="PANTHER" id="PTHR10359:SF18">
    <property type="entry name" value="ENDONUCLEASE III"/>
    <property type="match status" value="1"/>
</dbReference>
<keyword evidence="12" id="KW-0456">Lyase</keyword>
<dbReference type="GO" id="GO:0004519">
    <property type="term" value="F:endonuclease activity"/>
    <property type="evidence" value="ECO:0007669"/>
    <property type="project" value="UniProtKB-KW"/>
</dbReference>
<dbReference type="CDD" id="cd00056">
    <property type="entry name" value="ENDO3c"/>
    <property type="match status" value="1"/>
</dbReference>
<evidence type="ECO:0000256" key="3">
    <source>
        <dbReference type="ARBA" id="ARBA00022485"/>
    </source>
</evidence>
<evidence type="ECO:0000256" key="8">
    <source>
        <dbReference type="ARBA" id="ARBA00023014"/>
    </source>
</evidence>
<dbReference type="Proteomes" id="UP000295260">
    <property type="component" value="Unassembled WGS sequence"/>
</dbReference>
<keyword evidence="6" id="KW-0378">Hydrolase</keyword>
<proteinExistence type="inferred from homology"/>
<dbReference type="PIRSF" id="PIRSF001435">
    <property type="entry name" value="Nth"/>
    <property type="match status" value="1"/>
</dbReference>
<evidence type="ECO:0000256" key="1">
    <source>
        <dbReference type="ARBA" id="ARBA00001966"/>
    </source>
</evidence>
<comment type="cofactor">
    <cofactor evidence="1">
        <name>[4Fe-4S] cluster</name>
        <dbReference type="ChEBI" id="CHEBI:49883"/>
    </cofactor>
</comment>
<evidence type="ECO:0000256" key="10">
    <source>
        <dbReference type="ARBA" id="ARBA00023295"/>
    </source>
</evidence>
<keyword evidence="12" id="KW-0540">Nuclease</keyword>
<evidence type="ECO:0000256" key="2">
    <source>
        <dbReference type="ARBA" id="ARBA00008343"/>
    </source>
</evidence>
<evidence type="ECO:0000259" key="11">
    <source>
        <dbReference type="SMART" id="SM00478"/>
    </source>
</evidence>
<keyword evidence="12" id="KW-0255">Endonuclease</keyword>
<evidence type="ECO:0000313" key="13">
    <source>
        <dbReference type="Proteomes" id="UP000295260"/>
    </source>
</evidence>
<dbReference type="PROSITE" id="PS00764">
    <property type="entry name" value="ENDONUCLEASE_III_1"/>
    <property type="match status" value="1"/>
</dbReference>
<evidence type="ECO:0000313" key="12">
    <source>
        <dbReference type="EMBL" id="TDP60657.1"/>
    </source>
</evidence>
<dbReference type="Gene3D" id="1.10.1670.10">
    <property type="entry name" value="Helix-hairpin-Helix base-excision DNA repair enzymes (C-terminal)"/>
    <property type="match status" value="1"/>
</dbReference>
<dbReference type="GO" id="GO:0046872">
    <property type="term" value="F:metal ion binding"/>
    <property type="evidence" value="ECO:0007669"/>
    <property type="project" value="UniProtKB-KW"/>
</dbReference>
<keyword evidence="3" id="KW-0004">4Fe-4S</keyword>
<keyword evidence="8" id="KW-0411">Iron-sulfur</keyword>
<dbReference type="PANTHER" id="PTHR10359">
    <property type="entry name" value="A/G-SPECIFIC ADENINE GLYCOSYLASE/ENDONUCLEASE III"/>
    <property type="match status" value="1"/>
</dbReference>
<dbReference type="GO" id="GO:0006285">
    <property type="term" value="P:base-excision repair, AP site formation"/>
    <property type="evidence" value="ECO:0007669"/>
    <property type="project" value="TreeGrafter"/>
</dbReference>
<evidence type="ECO:0000256" key="7">
    <source>
        <dbReference type="ARBA" id="ARBA00023004"/>
    </source>
</evidence>
<evidence type="ECO:0000256" key="6">
    <source>
        <dbReference type="ARBA" id="ARBA00022801"/>
    </source>
</evidence>
<keyword evidence="9" id="KW-0234">DNA repair</keyword>
<dbReference type="GO" id="GO:0016829">
    <property type="term" value="F:lyase activity"/>
    <property type="evidence" value="ECO:0007669"/>
    <property type="project" value="UniProtKB-KW"/>
</dbReference>